<keyword evidence="4" id="KW-1185">Reference proteome</keyword>
<keyword evidence="1" id="KW-0597">Phosphoprotein</keyword>
<dbReference type="GO" id="GO:0000160">
    <property type="term" value="P:phosphorelay signal transduction system"/>
    <property type="evidence" value="ECO:0007669"/>
    <property type="project" value="InterPro"/>
</dbReference>
<dbReference type="PANTHER" id="PTHR44520">
    <property type="entry name" value="RESPONSE REGULATOR RCP1-RELATED"/>
    <property type="match status" value="1"/>
</dbReference>
<dbReference type="KEGG" id="tsa:AciPR4_0340"/>
<feature type="modified residue" description="4-aspartylphosphate" evidence="1">
    <location>
        <position position="62"/>
    </location>
</feature>
<accession>E8V1I1</accession>
<dbReference type="InterPro" id="IPR052893">
    <property type="entry name" value="TCS_response_regulator"/>
</dbReference>
<dbReference type="RefSeq" id="WP_013566909.1">
    <property type="nucleotide sequence ID" value="NC_014963.1"/>
</dbReference>
<proteinExistence type="predicted"/>
<dbReference type="Pfam" id="PF00072">
    <property type="entry name" value="Response_reg"/>
    <property type="match status" value="1"/>
</dbReference>
<name>E8V1I1_TERSS</name>
<dbReference type="InterPro" id="IPR001789">
    <property type="entry name" value="Sig_transdc_resp-reg_receiver"/>
</dbReference>
<evidence type="ECO:0000256" key="1">
    <source>
        <dbReference type="PROSITE-ProRule" id="PRU00169"/>
    </source>
</evidence>
<gene>
    <name evidence="3" type="ordered locus">AciPR4_0340</name>
</gene>
<dbReference type="eggNOG" id="COG0745">
    <property type="taxonomic scope" value="Bacteria"/>
</dbReference>
<dbReference type="SUPFAM" id="SSF52172">
    <property type="entry name" value="CheY-like"/>
    <property type="match status" value="1"/>
</dbReference>
<dbReference type="AlphaFoldDB" id="E8V1I1"/>
<protein>
    <submittedName>
        <fullName evidence="3">Response regulator receiver protein</fullName>
    </submittedName>
</protein>
<dbReference type="EMBL" id="CP002467">
    <property type="protein sequence ID" value="ADV81176.1"/>
    <property type="molecule type" value="Genomic_DNA"/>
</dbReference>
<dbReference type="Proteomes" id="UP000006844">
    <property type="component" value="Chromosome"/>
</dbReference>
<dbReference type="HOGENOM" id="CLU_000445_69_17_0"/>
<dbReference type="PROSITE" id="PS50110">
    <property type="entry name" value="RESPONSE_REGULATORY"/>
    <property type="match status" value="1"/>
</dbReference>
<dbReference type="CDD" id="cd17557">
    <property type="entry name" value="REC_Rcp-like"/>
    <property type="match status" value="1"/>
</dbReference>
<dbReference type="STRING" id="401053.AciPR4_0340"/>
<dbReference type="Gene3D" id="3.40.50.2300">
    <property type="match status" value="1"/>
</dbReference>
<feature type="domain" description="Response regulatory" evidence="2">
    <location>
        <begin position="4"/>
        <end position="129"/>
    </location>
</feature>
<organism evidence="3 4">
    <name type="scientific">Terriglobus saanensis (strain ATCC BAA-1853 / DSM 23119 / SP1PR4)</name>
    <dbReference type="NCBI Taxonomy" id="401053"/>
    <lineage>
        <taxon>Bacteria</taxon>
        <taxon>Pseudomonadati</taxon>
        <taxon>Acidobacteriota</taxon>
        <taxon>Terriglobia</taxon>
        <taxon>Terriglobales</taxon>
        <taxon>Acidobacteriaceae</taxon>
        <taxon>Terriglobus</taxon>
    </lineage>
</organism>
<dbReference type="InterPro" id="IPR011006">
    <property type="entry name" value="CheY-like_superfamily"/>
</dbReference>
<sequence length="154" mass="17093">MEIAILLVEDSPGDVRLTQEAFREANMDVRLHVAVDGVAAMAFLRREGDYHHAPRPDMILLDLNLPKMDGREVLAAIKADASLKMIPTVILTTSDAEADIFRSYELQANCYLSKPVELEAFESLVSRINEFWLTTVKLPQRQKAVGSDLPAIAG</sequence>
<evidence type="ECO:0000313" key="3">
    <source>
        <dbReference type="EMBL" id="ADV81176.1"/>
    </source>
</evidence>
<dbReference type="PANTHER" id="PTHR44520:SF2">
    <property type="entry name" value="RESPONSE REGULATOR RCP1"/>
    <property type="match status" value="1"/>
</dbReference>
<evidence type="ECO:0000313" key="4">
    <source>
        <dbReference type="Proteomes" id="UP000006844"/>
    </source>
</evidence>
<evidence type="ECO:0000259" key="2">
    <source>
        <dbReference type="PROSITE" id="PS50110"/>
    </source>
</evidence>
<dbReference type="SMART" id="SM00448">
    <property type="entry name" value="REC"/>
    <property type="match status" value="1"/>
</dbReference>
<reference evidence="3 4" key="1">
    <citation type="journal article" date="2012" name="Stand. Genomic Sci.">
        <title>Complete genome sequence of Terriglobus saanensis type strain SP1PR4(T), an Acidobacteria from tundra soil.</title>
        <authorList>
            <person name="Rawat S.R."/>
            <person name="Mannisto M.K."/>
            <person name="Starovoytov V."/>
            <person name="Goodwin L."/>
            <person name="Nolan M."/>
            <person name="Hauser L."/>
            <person name="Land M."/>
            <person name="Davenport K.W."/>
            <person name="Woyke T."/>
            <person name="Haggblom M.M."/>
        </authorList>
    </citation>
    <scope>NUCLEOTIDE SEQUENCE</scope>
    <source>
        <strain evidence="4">ATCC BAA-1853 / DSM 23119 / SP1PR4</strain>
    </source>
</reference>